<feature type="region of interest" description="Disordered" evidence="1">
    <location>
        <begin position="19"/>
        <end position="49"/>
    </location>
</feature>
<protein>
    <submittedName>
        <fullName evidence="2">Uncharacterized protein</fullName>
    </submittedName>
</protein>
<proteinExistence type="predicted"/>
<gene>
    <name evidence="2" type="ORF">VFH_IV231320</name>
</gene>
<dbReference type="AlphaFoldDB" id="A0AAV1AM73"/>
<feature type="compositionally biased region" description="Basic residues" evidence="1">
    <location>
        <begin position="26"/>
        <end position="35"/>
    </location>
</feature>
<evidence type="ECO:0000313" key="3">
    <source>
        <dbReference type="Proteomes" id="UP001157006"/>
    </source>
</evidence>
<dbReference type="Proteomes" id="UP001157006">
    <property type="component" value="Chromosome 4"/>
</dbReference>
<evidence type="ECO:0000256" key="1">
    <source>
        <dbReference type="SAM" id="MobiDB-lite"/>
    </source>
</evidence>
<dbReference type="EMBL" id="OX451739">
    <property type="protein sequence ID" value="CAI8611480.1"/>
    <property type="molecule type" value="Genomic_DNA"/>
</dbReference>
<feature type="compositionally biased region" description="Low complexity" evidence="1">
    <location>
        <begin position="36"/>
        <end position="46"/>
    </location>
</feature>
<evidence type="ECO:0000313" key="2">
    <source>
        <dbReference type="EMBL" id="CAI8611480.1"/>
    </source>
</evidence>
<accession>A0AAV1AM73</accession>
<reference evidence="2 3" key="1">
    <citation type="submission" date="2023-01" db="EMBL/GenBank/DDBJ databases">
        <authorList>
            <person name="Kreplak J."/>
        </authorList>
    </citation>
    <scope>NUCLEOTIDE SEQUENCE [LARGE SCALE GENOMIC DNA]</scope>
</reference>
<keyword evidence="3" id="KW-1185">Reference proteome</keyword>
<name>A0AAV1AM73_VICFA</name>
<organism evidence="2 3">
    <name type="scientific">Vicia faba</name>
    <name type="common">Broad bean</name>
    <name type="synonym">Faba vulgaris</name>
    <dbReference type="NCBI Taxonomy" id="3906"/>
    <lineage>
        <taxon>Eukaryota</taxon>
        <taxon>Viridiplantae</taxon>
        <taxon>Streptophyta</taxon>
        <taxon>Embryophyta</taxon>
        <taxon>Tracheophyta</taxon>
        <taxon>Spermatophyta</taxon>
        <taxon>Magnoliopsida</taxon>
        <taxon>eudicotyledons</taxon>
        <taxon>Gunneridae</taxon>
        <taxon>Pentapetalae</taxon>
        <taxon>rosids</taxon>
        <taxon>fabids</taxon>
        <taxon>Fabales</taxon>
        <taxon>Fabaceae</taxon>
        <taxon>Papilionoideae</taxon>
        <taxon>50 kb inversion clade</taxon>
        <taxon>NPAAA clade</taxon>
        <taxon>Hologalegina</taxon>
        <taxon>IRL clade</taxon>
        <taxon>Fabeae</taxon>
        <taxon>Vicia</taxon>
    </lineage>
</organism>
<sequence length="119" mass="13463">MITLLESPIIGPQLRRNRGPFFHVSGKSRRIKSRSKSTTSSPYSRSYETDAVSHVRTTLQRLDLRKPRPLLSTAKPSSSANPDRFCRLQTHHHITVVPAILCLPNMVEVNTIVVIQCFL</sequence>